<dbReference type="EMBL" id="SIHI01000001">
    <property type="protein sequence ID" value="TWT59091.1"/>
    <property type="molecule type" value="Genomic_DNA"/>
</dbReference>
<reference evidence="1 2" key="1">
    <citation type="submission" date="2019-02" db="EMBL/GenBank/DDBJ databases">
        <title>Deep-cultivation of Planctomycetes and their phenomic and genomic characterization uncovers novel biology.</title>
        <authorList>
            <person name="Wiegand S."/>
            <person name="Jogler M."/>
            <person name="Boedeker C."/>
            <person name="Pinto D."/>
            <person name="Vollmers J."/>
            <person name="Rivas-Marin E."/>
            <person name="Kohn T."/>
            <person name="Peeters S.H."/>
            <person name="Heuer A."/>
            <person name="Rast P."/>
            <person name="Oberbeckmann S."/>
            <person name="Bunk B."/>
            <person name="Jeske O."/>
            <person name="Meyerdierks A."/>
            <person name="Storesund J.E."/>
            <person name="Kallscheuer N."/>
            <person name="Luecker S."/>
            <person name="Lage O.M."/>
            <person name="Pohl T."/>
            <person name="Merkel B.J."/>
            <person name="Hornburger P."/>
            <person name="Mueller R.-W."/>
            <person name="Bruemmer F."/>
            <person name="Labrenz M."/>
            <person name="Spormann A.M."/>
            <person name="Op Den Camp H."/>
            <person name="Overmann J."/>
            <person name="Amann R."/>
            <person name="Jetten M.S.M."/>
            <person name="Mascher T."/>
            <person name="Medema M.H."/>
            <person name="Devos D.P."/>
            <person name="Kaster A.-K."/>
            <person name="Ovreas L."/>
            <person name="Rohde M."/>
            <person name="Galperin M.Y."/>
            <person name="Jogler C."/>
        </authorList>
    </citation>
    <scope>NUCLEOTIDE SEQUENCE [LARGE SCALE GENOMIC DNA]</scope>
    <source>
        <strain evidence="1 2">KOR42</strain>
    </source>
</reference>
<evidence type="ECO:0000313" key="1">
    <source>
        <dbReference type="EMBL" id="TWT59091.1"/>
    </source>
</evidence>
<sequence length="84" mass="9892">MGQMRRILSIHRLRLGTQYGAFWKNRYIRNRAIDPAHTIRTTGSAQLNWHFEVEELSSLIWNLIGRLITGTWTCAILSMKLRNH</sequence>
<evidence type="ECO:0000313" key="2">
    <source>
        <dbReference type="Proteomes" id="UP000317243"/>
    </source>
</evidence>
<comment type="caution">
    <text evidence="1">The sequence shown here is derived from an EMBL/GenBank/DDBJ whole genome shotgun (WGS) entry which is preliminary data.</text>
</comment>
<keyword evidence="2" id="KW-1185">Reference proteome</keyword>
<name>A0A5C5X9M3_9PLAN</name>
<gene>
    <name evidence="1" type="ORF">KOR42_24800</name>
</gene>
<proteinExistence type="predicted"/>
<dbReference type="AlphaFoldDB" id="A0A5C5X9M3"/>
<protein>
    <submittedName>
        <fullName evidence="1">Uncharacterized protein</fullName>
    </submittedName>
</protein>
<organism evidence="1 2">
    <name type="scientific">Thalassoglobus neptunius</name>
    <dbReference type="NCBI Taxonomy" id="1938619"/>
    <lineage>
        <taxon>Bacteria</taxon>
        <taxon>Pseudomonadati</taxon>
        <taxon>Planctomycetota</taxon>
        <taxon>Planctomycetia</taxon>
        <taxon>Planctomycetales</taxon>
        <taxon>Planctomycetaceae</taxon>
        <taxon>Thalassoglobus</taxon>
    </lineage>
</organism>
<dbReference type="Proteomes" id="UP000317243">
    <property type="component" value="Unassembled WGS sequence"/>
</dbReference>
<accession>A0A5C5X9M3</accession>